<dbReference type="AlphaFoldDB" id="A0A2U1ZZF5"/>
<dbReference type="EMBL" id="PYHR01000002">
    <property type="protein sequence ID" value="PWD52369.1"/>
    <property type="molecule type" value="Genomic_DNA"/>
</dbReference>
<dbReference type="GO" id="GO:0042274">
    <property type="term" value="P:ribosomal small subunit biogenesis"/>
    <property type="evidence" value="ECO:0007669"/>
    <property type="project" value="UniProtKB-UniRule"/>
</dbReference>
<dbReference type="InterPro" id="IPR011033">
    <property type="entry name" value="PRC_barrel-like_sf"/>
</dbReference>
<comment type="subunit">
    <text evidence="5">Binds ribosomal protein uS19.</text>
</comment>
<keyword evidence="3 5" id="KW-0698">rRNA processing</keyword>
<dbReference type="Pfam" id="PF24986">
    <property type="entry name" value="PRC_RimM"/>
    <property type="match status" value="1"/>
</dbReference>
<comment type="similarity">
    <text evidence="5">Belongs to the RimM family.</text>
</comment>
<dbReference type="InterPro" id="IPR002676">
    <property type="entry name" value="RimM_N"/>
</dbReference>
<dbReference type="GO" id="GO:0005840">
    <property type="term" value="C:ribosome"/>
    <property type="evidence" value="ECO:0007669"/>
    <property type="project" value="InterPro"/>
</dbReference>
<dbReference type="InterPro" id="IPR056792">
    <property type="entry name" value="PRC_RimM"/>
</dbReference>
<evidence type="ECO:0000259" key="8">
    <source>
        <dbReference type="Pfam" id="PF24986"/>
    </source>
</evidence>
<dbReference type="PANTHER" id="PTHR33692:SF1">
    <property type="entry name" value="RIBOSOME MATURATION FACTOR RIMM"/>
    <property type="match status" value="1"/>
</dbReference>
<dbReference type="GO" id="GO:0005737">
    <property type="term" value="C:cytoplasm"/>
    <property type="evidence" value="ECO:0007669"/>
    <property type="project" value="UniProtKB-SubCell"/>
</dbReference>
<keyword evidence="1 5" id="KW-0963">Cytoplasm</keyword>
<dbReference type="SUPFAM" id="SSF50447">
    <property type="entry name" value="Translation proteins"/>
    <property type="match status" value="1"/>
</dbReference>
<keyword evidence="4 5" id="KW-0143">Chaperone</keyword>
<dbReference type="SUPFAM" id="SSF50346">
    <property type="entry name" value="PRC-barrel domain"/>
    <property type="match status" value="1"/>
</dbReference>
<dbReference type="InterPro" id="IPR009000">
    <property type="entry name" value="Transl_B-barrel_sf"/>
</dbReference>
<keyword evidence="10" id="KW-1185">Reference proteome</keyword>
<organism evidence="9 10">
    <name type="scientific">Serinibacter arcticus</name>
    <dbReference type="NCBI Taxonomy" id="1655435"/>
    <lineage>
        <taxon>Bacteria</taxon>
        <taxon>Bacillati</taxon>
        <taxon>Actinomycetota</taxon>
        <taxon>Actinomycetes</taxon>
        <taxon>Micrococcales</taxon>
        <taxon>Beutenbergiaceae</taxon>
        <taxon>Serinibacter</taxon>
    </lineage>
</organism>
<accession>A0A2U1ZZF5</accession>
<evidence type="ECO:0000313" key="10">
    <source>
        <dbReference type="Proteomes" id="UP000245166"/>
    </source>
</evidence>
<protein>
    <recommendedName>
        <fullName evidence="5">Ribosome maturation factor RimM</fullName>
    </recommendedName>
</protein>
<dbReference type="InterPro" id="IPR011961">
    <property type="entry name" value="RimM"/>
</dbReference>
<evidence type="ECO:0000256" key="5">
    <source>
        <dbReference type="HAMAP-Rule" id="MF_00014"/>
    </source>
</evidence>
<gene>
    <name evidence="5" type="primary">rimM</name>
    <name evidence="9" type="ORF">C8046_04840</name>
</gene>
<evidence type="ECO:0000256" key="1">
    <source>
        <dbReference type="ARBA" id="ARBA00022490"/>
    </source>
</evidence>
<proteinExistence type="inferred from homology"/>
<comment type="subcellular location">
    <subcellularLocation>
        <location evidence="5">Cytoplasm</location>
    </subcellularLocation>
</comment>
<dbReference type="Pfam" id="PF01782">
    <property type="entry name" value="RimM"/>
    <property type="match status" value="1"/>
</dbReference>
<dbReference type="NCBIfam" id="TIGR02273">
    <property type="entry name" value="16S_RimM"/>
    <property type="match status" value="1"/>
</dbReference>
<dbReference type="PANTHER" id="PTHR33692">
    <property type="entry name" value="RIBOSOME MATURATION FACTOR RIMM"/>
    <property type="match status" value="1"/>
</dbReference>
<dbReference type="Proteomes" id="UP000245166">
    <property type="component" value="Unassembled WGS sequence"/>
</dbReference>
<comment type="domain">
    <text evidence="5">The PRC barrel domain binds ribosomal protein uS19.</text>
</comment>
<evidence type="ECO:0000256" key="3">
    <source>
        <dbReference type="ARBA" id="ARBA00022552"/>
    </source>
</evidence>
<dbReference type="OrthoDB" id="5381335at2"/>
<dbReference type="GO" id="GO:0006364">
    <property type="term" value="P:rRNA processing"/>
    <property type="evidence" value="ECO:0007669"/>
    <property type="project" value="UniProtKB-UniRule"/>
</dbReference>
<dbReference type="Gene3D" id="2.30.30.240">
    <property type="entry name" value="PRC-barrel domain"/>
    <property type="match status" value="1"/>
</dbReference>
<evidence type="ECO:0000256" key="6">
    <source>
        <dbReference type="SAM" id="MobiDB-lite"/>
    </source>
</evidence>
<feature type="domain" description="Ribosome maturation factor RimM PRC barrel" evidence="8">
    <location>
        <begin position="91"/>
        <end position="158"/>
    </location>
</feature>
<keyword evidence="2 5" id="KW-0690">Ribosome biogenesis</keyword>
<feature type="domain" description="RimM N-terminal" evidence="7">
    <location>
        <begin position="3"/>
        <end position="82"/>
    </location>
</feature>
<dbReference type="InterPro" id="IPR036976">
    <property type="entry name" value="RimM_N_sf"/>
</dbReference>
<evidence type="ECO:0000259" key="7">
    <source>
        <dbReference type="Pfam" id="PF01782"/>
    </source>
</evidence>
<evidence type="ECO:0000313" key="9">
    <source>
        <dbReference type="EMBL" id="PWD52369.1"/>
    </source>
</evidence>
<reference evidence="9 10" key="1">
    <citation type="submission" date="2018-03" db="EMBL/GenBank/DDBJ databases">
        <title>Genome assembly of novel Miniimonas species PCH200.</title>
        <authorList>
            <person name="Thakur V."/>
            <person name="Kumar V."/>
            <person name="Singh D."/>
        </authorList>
    </citation>
    <scope>NUCLEOTIDE SEQUENCE [LARGE SCALE GENOMIC DNA]</scope>
    <source>
        <strain evidence="9 10">PCH200</strain>
    </source>
</reference>
<sequence length="195" mass="20284">MILGRIGAAHGLRGEVRIEVRTDDPARLAAGTAVLTDDPLVGELTVARLREASGRATISFEQVTDRDDAEAMRGLLILAPAQAEADAWYPEDLVGLAARGDDGRPLGTVVEVRAMPAHDVLVVREPSGARTFVPFVEAIVPGVDVAGGFVVLTPPGGLLADEPLPEGEDVDEDGPVGDGPEDDGPEDAGHEDVEA</sequence>
<comment type="caution">
    <text evidence="9">The sequence shown here is derived from an EMBL/GenBank/DDBJ whole genome shotgun (WGS) entry which is preliminary data.</text>
</comment>
<evidence type="ECO:0000256" key="4">
    <source>
        <dbReference type="ARBA" id="ARBA00023186"/>
    </source>
</evidence>
<feature type="compositionally biased region" description="Acidic residues" evidence="6">
    <location>
        <begin position="163"/>
        <end position="186"/>
    </location>
</feature>
<feature type="region of interest" description="Disordered" evidence="6">
    <location>
        <begin position="157"/>
        <end position="195"/>
    </location>
</feature>
<dbReference type="HAMAP" id="MF_00014">
    <property type="entry name" value="Ribosome_mat_RimM"/>
    <property type="match status" value="1"/>
</dbReference>
<comment type="function">
    <text evidence="5">An accessory protein needed during the final step in the assembly of 30S ribosomal subunit, possibly for assembly of the head region. Essential for efficient processing of 16S rRNA. May be needed both before and after RbfA during the maturation of 16S rRNA. It has affinity for free ribosomal 30S subunits but not for 70S ribosomes.</text>
</comment>
<evidence type="ECO:0000256" key="2">
    <source>
        <dbReference type="ARBA" id="ARBA00022517"/>
    </source>
</evidence>
<dbReference type="Gene3D" id="2.40.30.60">
    <property type="entry name" value="RimM"/>
    <property type="match status" value="1"/>
</dbReference>
<name>A0A2U1ZZF5_9MICO</name>
<dbReference type="GO" id="GO:0043022">
    <property type="term" value="F:ribosome binding"/>
    <property type="evidence" value="ECO:0007669"/>
    <property type="project" value="InterPro"/>
</dbReference>